<comment type="similarity">
    <text evidence="3 11">Belongs to the AAA ATPase family.</text>
</comment>
<protein>
    <recommendedName>
        <fullName evidence="10">26S proteasome regulatory subunit 7 homolog</fullName>
    </recommendedName>
</protein>
<dbReference type="Gene3D" id="3.40.50.300">
    <property type="entry name" value="P-loop containing nucleotide triphosphate hydrolases"/>
    <property type="match status" value="1"/>
</dbReference>
<keyword evidence="7 15" id="KW-0647">Proteasome</keyword>
<dbReference type="GO" id="GO:0005524">
    <property type="term" value="F:ATP binding"/>
    <property type="evidence" value="ECO:0007669"/>
    <property type="project" value="UniProtKB-KW"/>
</dbReference>
<evidence type="ECO:0000313" key="16">
    <source>
        <dbReference type="Proteomes" id="UP000298138"/>
    </source>
</evidence>
<comment type="function">
    <text evidence="9">The 26S proteasome is involved in the ATP-dependent degradation of ubiquitinated proteins. The regulatory (or ATPase) complex confers ATP dependency and substrate specificity to the 26S complex.</text>
</comment>
<dbReference type="AlphaFoldDB" id="A0A4S2N7U6"/>
<proteinExistence type="inferred from homology"/>
<dbReference type="Gene3D" id="2.40.50.140">
    <property type="entry name" value="Nucleic acid-binding proteins"/>
    <property type="match status" value="1"/>
</dbReference>
<evidence type="ECO:0000259" key="14">
    <source>
        <dbReference type="SMART" id="SM00382"/>
    </source>
</evidence>
<keyword evidence="5 11" id="KW-0547">Nucleotide-binding</keyword>
<dbReference type="OrthoDB" id="1937997at2759"/>
<evidence type="ECO:0000256" key="5">
    <source>
        <dbReference type="ARBA" id="ARBA00022741"/>
    </source>
</evidence>
<keyword evidence="8" id="KW-0539">Nucleus</keyword>
<dbReference type="CDD" id="cd19502">
    <property type="entry name" value="RecA-like_PAN_like"/>
    <property type="match status" value="1"/>
</dbReference>
<dbReference type="FunFam" id="1.10.8.60:FF:000005">
    <property type="entry name" value="26S protease regulatory subunit 7"/>
    <property type="match status" value="1"/>
</dbReference>
<dbReference type="InterPro" id="IPR041569">
    <property type="entry name" value="AAA_lid_3"/>
</dbReference>
<dbReference type="SMART" id="SM00382">
    <property type="entry name" value="AAA"/>
    <property type="match status" value="1"/>
</dbReference>
<feature type="coiled-coil region" evidence="12">
    <location>
        <begin position="42"/>
        <end position="69"/>
    </location>
</feature>
<feature type="non-terminal residue" evidence="15">
    <location>
        <position position="438"/>
    </location>
</feature>
<keyword evidence="12" id="KW-0175">Coiled coil</keyword>
<sequence length="438" mass="49149">MPSATGQNWEKYQKKFDDEEEEEKKIVPLSEDDIQVLKTYGAAPYAARLKSLEKDIKELQAKVNEKIGVKESDTGLAPPHLWDVAADKMRMMEEQPLQVARCTKIIRIENEPDKAKYVISVKQVAKFVVNLGERVSPTDIEEGMRVGVDRQKFQIMLPLPPRIDPSVTMMTVEEKPDVTYGDVGGCKEQIEKLREVVELPLLSPERFVNLGIDPPKGILLYGPPGTGKTLCARAVANRTDATFIRVIGSELVQKYVGEGARMVRELFEMARTKKACIIFFDEVDAIGGARFDDGAGGDNEVQRTMLELITQLDGFDPRGNIKVMFATNRPSTLDPALLRPGRIDRKVEFSLPDLEGRANVLRIHAKSMSVERDIRWELISRLCPNSTGAELRSVCTEAGMFAIRARRKVANEKDFLAAVEKVIKGNLKFSSTARYMQY</sequence>
<evidence type="ECO:0000256" key="8">
    <source>
        <dbReference type="ARBA" id="ARBA00023242"/>
    </source>
</evidence>
<accession>A0A4S2N7U6</accession>
<feature type="region of interest" description="Disordered" evidence="13">
    <location>
        <begin position="1"/>
        <end position="25"/>
    </location>
</feature>
<dbReference type="EMBL" id="ML220112">
    <property type="protein sequence ID" value="TGZ85439.1"/>
    <property type="molecule type" value="Genomic_DNA"/>
</dbReference>
<dbReference type="InterPro" id="IPR003593">
    <property type="entry name" value="AAA+_ATPase"/>
</dbReference>
<keyword evidence="16" id="KW-1185">Reference proteome</keyword>
<gene>
    <name evidence="15" type="ORF">EX30DRAFT_337799</name>
</gene>
<dbReference type="GO" id="GO:0005737">
    <property type="term" value="C:cytoplasm"/>
    <property type="evidence" value="ECO:0007669"/>
    <property type="project" value="UniProtKB-SubCell"/>
</dbReference>
<dbReference type="FunFam" id="3.40.50.300:FF:000027">
    <property type="entry name" value="26S protease regulatory subunit 7"/>
    <property type="match status" value="1"/>
</dbReference>
<dbReference type="InterPro" id="IPR050221">
    <property type="entry name" value="26S_Proteasome_ATPase"/>
</dbReference>
<dbReference type="STRING" id="341454.A0A4S2N7U6"/>
<dbReference type="InterPro" id="IPR003959">
    <property type="entry name" value="ATPase_AAA_core"/>
</dbReference>
<name>A0A4S2N7U6_9PEZI</name>
<evidence type="ECO:0000256" key="12">
    <source>
        <dbReference type="SAM" id="Coils"/>
    </source>
</evidence>
<dbReference type="Pfam" id="PF21236">
    <property type="entry name" value="OB_PRS7"/>
    <property type="match status" value="1"/>
</dbReference>
<dbReference type="GO" id="GO:0005634">
    <property type="term" value="C:nucleus"/>
    <property type="evidence" value="ECO:0007669"/>
    <property type="project" value="UniProtKB-SubCell"/>
</dbReference>
<dbReference type="FunCoup" id="A0A4S2N7U6">
    <property type="interactions" value="1081"/>
</dbReference>
<evidence type="ECO:0000256" key="6">
    <source>
        <dbReference type="ARBA" id="ARBA00022840"/>
    </source>
</evidence>
<evidence type="ECO:0000256" key="13">
    <source>
        <dbReference type="SAM" id="MobiDB-lite"/>
    </source>
</evidence>
<dbReference type="Proteomes" id="UP000298138">
    <property type="component" value="Unassembled WGS sequence"/>
</dbReference>
<dbReference type="InParanoid" id="A0A4S2N7U6"/>
<evidence type="ECO:0000256" key="3">
    <source>
        <dbReference type="ARBA" id="ARBA00006914"/>
    </source>
</evidence>
<dbReference type="SUPFAM" id="SSF52540">
    <property type="entry name" value="P-loop containing nucleoside triphosphate hydrolases"/>
    <property type="match status" value="1"/>
</dbReference>
<keyword evidence="6 11" id="KW-0067">ATP-binding</keyword>
<dbReference type="GO" id="GO:0008540">
    <property type="term" value="C:proteasome regulatory particle, base subcomplex"/>
    <property type="evidence" value="ECO:0007669"/>
    <property type="project" value="UniProtKB-ARBA"/>
</dbReference>
<evidence type="ECO:0000256" key="7">
    <source>
        <dbReference type="ARBA" id="ARBA00022942"/>
    </source>
</evidence>
<evidence type="ECO:0000256" key="10">
    <source>
        <dbReference type="ARBA" id="ARBA00067449"/>
    </source>
</evidence>
<dbReference type="PROSITE" id="PS00674">
    <property type="entry name" value="AAA"/>
    <property type="match status" value="1"/>
</dbReference>
<comment type="subcellular location">
    <subcellularLocation>
        <location evidence="2">Cytoplasm</location>
    </subcellularLocation>
    <subcellularLocation>
        <location evidence="1">Nucleus</location>
    </subcellularLocation>
</comment>
<dbReference type="InterPro" id="IPR048723">
    <property type="entry name" value="OB_PRS7"/>
</dbReference>
<dbReference type="InterPro" id="IPR027417">
    <property type="entry name" value="P-loop_NTPase"/>
</dbReference>
<evidence type="ECO:0000256" key="1">
    <source>
        <dbReference type="ARBA" id="ARBA00004123"/>
    </source>
</evidence>
<dbReference type="GO" id="GO:0016887">
    <property type="term" value="F:ATP hydrolysis activity"/>
    <property type="evidence" value="ECO:0007669"/>
    <property type="project" value="InterPro"/>
</dbReference>
<evidence type="ECO:0000256" key="9">
    <source>
        <dbReference type="ARBA" id="ARBA00024661"/>
    </source>
</evidence>
<dbReference type="Pfam" id="PF17862">
    <property type="entry name" value="AAA_lid_3"/>
    <property type="match status" value="1"/>
</dbReference>
<dbReference type="InterPro" id="IPR012340">
    <property type="entry name" value="NA-bd_OB-fold"/>
</dbReference>
<evidence type="ECO:0000256" key="4">
    <source>
        <dbReference type="ARBA" id="ARBA00022490"/>
    </source>
</evidence>
<evidence type="ECO:0000313" key="15">
    <source>
        <dbReference type="EMBL" id="TGZ85439.1"/>
    </source>
</evidence>
<feature type="domain" description="AAA+ ATPase" evidence="14">
    <location>
        <begin position="214"/>
        <end position="353"/>
    </location>
</feature>
<dbReference type="Gene3D" id="1.10.8.60">
    <property type="match status" value="1"/>
</dbReference>
<evidence type="ECO:0000256" key="2">
    <source>
        <dbReference type="ARBA" id="ARBA00004496"/>
    </source>
</evidence>
<reference evidence="15 16" key="1">
    <citation type="submission" date="2019-04" db="EMBL/GenBank/DDBJ databases">
        <title>Comparative genomics and transcriptomics to analyze fruiting body development in filamentous ascomycetes.</title>
        <authorList>
            <consortium name="DOE Joint Genome Institute"/>
            <person name="Lutkenhaus R."/>
            <person name="Traeger S."/>
            <person name="Breuer J."/>
            <person name="Kuo A."/>
            <person name="Lipzen A."/>
            <person name="Pangilinan J."/>
            <person name="Dilworth D."/>
            <person name="Sandor L."/>
            <person name="Poggeler S."/>
            <person name="Barry K."/>
            <person name="Grigoriev I.V."/>
            <person name="Nowrousian M."/>
        </authorList>
    </citation>
    <scope>NUCLEOTIDE SEQUENCE [LARGE SCALE GENOMIC DNA]</scope>
    <source>
        <strain evidence="15 16">CBS 389.68</strain>
    </source>
</reference>
<dbReference type="PANTHER" id="PTHR23073">
    <property type="entry name" value="26S PROTEASOME REGULATORY SUBUNIT"/>
    <property type="match status" value="1"/>
</dbReference>
<dbReference type="Pfam" id="PF00004">
    <property type="entry name" value="AAA"/>
    <property type="match status" value="1"/>
</dbReference>
<organism evidence="15 16">
    <name type="scientific">Ascodesmis nigricans</name>
    <dbReference type="NCBI Taxonomy" id="341454"/>
    <lineage>
        <taxon>Eukaryota</taxon>
        <taxon>Fungi</taxon>
        <taxon>Dikarya</taxon>
        <taxon>Ascomycota</taxon>
        <taxon>Pezizomycotina</taxon>
        <taxon>Pezizomycetes</taxon>
        <taxon>Pezizales</taxon>
        <taxon>Ascodesmidaceae</taxon>
        <taxon>Ascodesmis</taxon>
    </lineage>
</organism>
<dbReference type="FunFam" id="2.40.50.140:FF:000037">
    <property type="entry name" value="26S protease regulatory subunit 7"/>
    <property type="match status" value="1"/>
</dbReference>
<dbReference type="InterPro" id="IPR003960">
    <property type="entry name" value="ATPase_AAA_CS"/>
</dbReference>
<keyword evidence="4" id="KW-0963">Cytoplasm</keyword>
<evidence type="ECO:0000256" key="11">
    <source>
        <dbReference type="RuleBase" id="RU003651"/>
    </source>
</evidence>